<dbReference type="PANTHER" id="PTHR45527:SF1">
    <property type="entry name" value="FATTY ACID SYNTHASE"/>
    <property type="match status" value="1"/>
</dbReference>
<dbReference type="CDD" id="cd19543">
    <property type="entry name" value="DCL_NRPS"/>
    <property type="match status" value="1"/>
</dbReference>
<dbReference type="NCBIfam" id="TIGR01733">
    <property type="entry name" value="AA-adenyl-dom"/>
    <property type="match status" value="1"/>
</dbReference>
<keyword evidence="2" id="KW-0597">Phosphoprotein</keyword>
<organism evidence="6 7">
    <name type="scientific">Dyella tabacisoli</name>
    <dbReference type="NCBI Taxonomy" id="2282381"/>
    <lineage>
        <taxon>Bacteria</taxon>
        <taxon>Pseudomonadati</taxon>
        <taxon>Pseudomonadota</taxon>
        <taxon>Gammaproteobacteria</taxon>
        <taxon>Lysobacterales</taxon>
        <taxon>Rhodanobacteraceae</taxon>
        <taxon>Dyella</taxon>
    </lineage>
</organism>
<dbReference type="AlphaFoldDB" id="A0A369UI63"/>
<dbReference type="Gene3D" id="2.30.38.10">
    <property type="entry name" value="Luciferase, Domain 3"/>
    <property type="match status" value="1"/>
</dbReference>
<dbReference type="Proteomes" id="UP000253782">
    <property type="component" value="Unassembled WGS sequence"/>
</dbReference>
<dbReference type="PROSITE" id="PS00455">
    <property type="entry name" value="AMP_BINDING"/>
    <property type="match status" value="1"/>
</dbReference>
<evidence type="ECO:0000256" key="2">
    <source>
        <dbReference type="ARBA" id="ARBA00022553"/>
    </source>
</evidence>
<feature type="domain" description="AMP-dependent synthetase/ligase" evidence="3">
    <location>
        <begin position="462"/>
        <end position="816"/>
    </location>
</feature>
<dbReference type="EMBL" id="QQAH01000017">
    <property type="protein sequence ID" value="RDD80444.1"/>
    <property type="molecule type" value="Genomic_DNA"/>
</dbReference>
<dbReference type="FunFam" id="3.30.300.30:FF:000010">
    <property type="entry name" value="Enterobactin synthetase component F"/>
    <property type="match status" value="1"/>
</dbReference>
<dbReference type="InterPro" id="IPR045851">
    <property type="entry name" value="AMP-bd_C_sf"/>
</dbReference>
<feature type="domain" description="Condensation" evidence="4">
    <location>
        <begin position="7"/>
        <end position="440"/>
    </location>
</feature>
<comment type="caution">
    <text evidence="6">The sequence shown here is derived from an EMBL/GenBank/DDBJ whole genome shotgun (WGS) entry which is preliminary data.</text>
</comment>
<reference evidence="6 7" key="1">
    <citation type="submission" date="2018-07" db="EMBL/GenBank/DDBJ databases">
        <title>Dyella tabacisoli L4-6T, whole genome shotgun sequence.</title>
        <authorList>
            <person name="Zhou X.-K."/>
            <person name="Li W.-J."/>
            <person name="Duan Y.-Q."/>
        </authorList>
    </citation>
    <scope>NUCLEOTIDE SEQUENCE [LARGE SCALE GENOMIC DNA]</scope>
    <source>
        <strain evidence="6 7">L4-6</strain>
    </source>
</reference>
<dbReference type="InterPro" id="IPR010071">
    <property type="entry name" value="AA_adenyl_dom"/>
</dbReference>
<dbReference type="InterPro" id="IPR025110">
    <property type="entry name" value="AMP-bd_C"/>
</dbReference>
<dbReference type="Gene3D" id="3.30.300.30">
    <property type="match status" value="1"/>
</dbReference>
<dbReference type="OrthoDB" id="9030879at2"/>
<keyword evidence="7" id="KW-1185">Reference proteome</keyword>
<proteinExistence type="predicted"/>
<evidence type="ECO:0000313" key="7">
    <source>
        <dbReference type="Proteomes" id="UP000253782"/>
    </source>
</evidence>
<dbReference type="PANTHER" id="PTHR45527">
    <property type="entry name" value="NONRIBOSOMAL PEPTIDE SYNTHETASE"/>
    <property type="match status" value="1"/>
</dbReference>
<dbReference type="Pfam" id="PF13193">
    <property type="entry name" value="AMP-binding_C"/>
    <property type="match status" value="1"/>
</dbReference>
<dbReference type="InterPro" id="IPR023213">
    <property type="entry name" value="CAT-like_dom_sf"/>
</dbReference>
<evidence type="ECO:0000259" key="3">
    <source>
        <dbReference type="Pfam" id="PF00501"/>
    </source>
</evidence>
<dbReference type="InterPro" id="IPR020845">
    <property type="entry name" value="AMP-binding_CS"/>
</dbReference>
<dbReference type="GO" id="GO:0044550">
    <property type="term" value="P:secondary metabolite biosynthetic process"/>
    <property type="evidence" value="ECO:0007669"/>
    <property type="project" value="UniProtKB-ARBA"/>
</dbReference>
<dbReference type="CDD" id="cd05930">
    <property type="entry name" value="A_NRPS"/>
    <property type="match status" value="1"/>
</dbReference>
<sequence>MQNPQIEDLLPLSPLQQGFLFHALYDEQVQDSYVVQMVFAFDGALDAVALRTAAKALLQRHANLRAAFVYERVKEPVQLILRSVELPWQEIDLAGTSFAEREIAYEQLLRQDQDQRFNLSKAPLLRFTLVRLGEKQHRLIFTHHHILLDGWSMPILLQELFTLYRSNGDAGGLPKVTPYRDYLRWLGARDKGAAQTAWREAMAGIDEPTRLMAANTAAAAAEIFPHALSAPVSARLMQQARTAGVTLNTLIQAAWAILLGHLTRRDDVLFGTTVSGRPAELPGVEQMLGLFINTLPVRLRLRPDESLRALLARLQQQQSALLEYQYLGLTEIQRLSGHGELFDTLVVFENYPVSTDNADTSGTLRTRMHSHRGGDTSHYPLGLVAVPGAQLKLNFSYRPDVFSLLQVRRIAERYARILDAFATDLDRPVGRIELLDPSERRPWLDGNATAQPVDELCLSTLFEQQVARSPAAIAAIFEDQRLSFAQLNERANRLAHLLIADGVGPETLVAVALPHSLDLITALLAVLKAGGAYLPLDIEYPADRLAFMLEDARPICVLTRSDIATALPAGTSLRCLDDLDTLERLVHSRAGNPTDADRLQPLSVLHPAYVIYTSGSTGKPKGVVVAHRSAAYYFAWSKHAYYGDQGNGSPTTLSATFDGSVTLLFGPLLAGQPLTLMTTGVDFSALGAERNPAGYELLKLTPAHLKLLNASLAADAPAPAKTLLLGGEALVPSDLAFWQERYPDVRLINEFGPTEATVGCSTYEVVEDMRNAVGVPIGSPIWNTRLYVLDDALRPLPAGMVGELYIAGAGLARGYLNRPSLTAERFVANPFTPGERMYRSGDLASWRDDGLLEYHGRIDHQVKIRGFRIELGEIEAALAQAGYPLNAVIAREAHADQKQLVAYVVAAQIDVAALRMQLSERLPDYMVPAAFVKLDALPLTPNGKLDRKALPAPDFTPTSTRAP</sequence>
<dbReference type="Pfam" id="PF00668">
    <property type="entry name" value="Condensation"/>
    <property type="match status" value="1"/>
</dbReference>
<dbReference type="GO" id="GO:0003824">
    <property type="term" value="F:catalytic activity"/>
    <property type="evidence" value="ECO:0007669"/>
    <property type="project" value="InterPro"/>
</dbReference>
<protein>
    <submittedName>
        <fullName evidence="6">Amino acid adenylation domain-containing protein</fullName>
    </submittedName>
</protein>
<name>A0A369UI63_9GAMM</name>
<dbReference type="SUPFAM" id="SSF52777">
    <property type="entry name" value="CoA-dependent acyltransferases"/>
    <property type="match status" value="2"/>
</dbReference>
<dbReference type="Pfam" id="PF00501">
    <property type="entry name" value="AMP-binding"/>
    <property type="match status" value="1"/>
</dbReference>
<dbReference type="FunFam" id="3.40.50.12780:FF:000012">
    <property type="entry name" value="Non-ribosomal peptide synthetase"/>
    <property type="match status" value="1"/>
</dbReference>
<dbReference type="GO" id="GO:0005829">
    <property type="term" value="C:cytosol"/>
    <property type="evidence" value="ECO:0007669"/>
    <property type="project" value="TreeGrafter"/>
</dbReference>
<dbReference type="InterPro" id="IPR001242">
    <property type="entry name" value="Condensation_dom"/>
</dbReference>
<feature type="domain" description="AMP-binding enzyme C-terminal" evidence="5">
    <location>
        <begin position="887"/>
        <end position="944"/>
    </location>
</feature>
<dbReference type="Gene3D" id="3.30.559.30">
    <property type="entry name" value="Nonribosomal peptide synthetase, condensation domain"/>
    <property type="match status" value="1"/>
</dbReference>
<gene>
    <name evidence="6" type="ORF">DVJ77_17575</name>
</gene>
<dbReference type="FunFam" id="2.30.38.10:FF:000001">
    <property type="entry name" value="Non-ribosomal peptide synthetase PvdI"/>
    <property type="match status" value="1"/>
</dbReference>
<dbReference type="Gene3D" id="3.30.559.10">
    <property type="entry name" value="Chloramphenicol acetyltransferase-like domain"/>
    <property type="match status" value="1"/>
</dbReference>
<dbReference type="InterPro" id="IPR000873">
    <property type="entry name" value="AMP-dep_synth/lig_dom"/>
</dbReference>
<evidence type="ECO:0000259" key="5">
    <source>
        <dbReference type="Pfam" id="PF13193"/>
    </source>
</evidence>
<keyword evidence="1" id="KW-0596">Phosphopantetheine</keyword>
<evidence type="ECO:0000313" key="6">
    <source>
        <dbReference type="EMBL" id="RDD80444.1"/>
    </source>
</evidence>
<dbReference type="RefSeq" id="WP_114846829.1">
    <property type="nucleotide sequence ID" value="NZ_JBHSPE010000021.1"/>
</dbReference>
<feature type="non-terminal residue" evidence="6">
    <location>
        <position position="963"/>
    </location>
</feature>
<evidence type="ECO:0000256" key="1">
    <source>
        <dbReference type="ARBA" id="ARBA00022450"/>
    </source>
</evidence>
<dbReference type="SUPFAM" id="SSF56801">
    <property type="entry name" value="Acetyl-CoA synthetase-like"/>
    <property type="match status" value="1"/>
</dbReference>
<dbReference type="GO" id="GO:0031177">
    <property type="term" value="F:phosphopantetheine binding"/>
    <property type="evidence" value="ECO:0007669"/>
    <property type="project" value="TreeGrafter"/>
</dbReference>
<dbReference type="FunFam" id="3.40.50.980:FF:000001">
    <property type="entry name" value="Non-ribosomal peptide synthetase"/>
    <property type="match status" value="1"/>
</dbReference>
<dbReference type="GO" id="GO:0043041">
    <property type="term" value="P:amino acid activation for nonribosomal peptide biosynthetic process"/>
    <property type="evidence" value="ECO:0007669"/>
    <property type="project" value="TreeGrafter"/>
</dbReference>
<evidence type="ECO:0000259" key="4">
    <source>
        <dbReference type="Pfam" id="PF00668"/>
    </source>
</evidence>
<dbReference type="Gene3D" id="3.40.50.980">
    <property type="match status" value="2"/>
</dbReference>
<accession>A0A369UI63</accession>